<evidence type="ECO:0000313" key="5">
    <source>
        <dbReference type="Proteomes" id="UP001165085"/>
    </source>
</evidence>
<feature type="region of interest" description="Disordered" evidence="3">
    <location>
        <begin position="237"/>
        <end position="267"/>
    </location>
</feature>
<dbReference type="CDD" id="cd22966">
    <property type="entry name" value="DD_DYDC-like"/>
    <property type="match status" value="1"/>
</dbReference>
<dbReference type="OrthoDB" id="432281at2759"/>
<protein>
    <submittedName>
        <fullName evidence="4">Uncharacterized protein</fullName>
    </submittedName>
</protein>
<evidence type="ECO:0000256" key="1">
    <source>
        <dbReference type="ARBA" id="ARBA00010849"/>
    </source>
</evidence>
<keyword evidence="2" id="KW-0175">Coiled coil</keyword>
<dbReference type="InterPro" id="IPR049630">
    <property type="entry name" value="DYDC-like_DD"/>
</dbReference>
<organism evidence="4 5">
    <name type="scientific">Triparma strigata</name>
    <dbReference type="NCBI Taxonomy" id="1606541"/>
    <lineage>
        <taxon>Eukaryota</taxon>
        <taxon>Sar</taxon>
        <taxon>Stramenopiles</taxon>
        <taxon>Ochrophyta</taxon>
        <taxon>Bolidophyceae</taxon>
        <taxon>Parmales</taxon>
        <taxon>Triparmaceae</taxon>
        <taxon>Triparma</taxon>
    </lineage>
</organism>
<dbReference type="Pfam" id="PF05186">
    <property type="entry name" value="Dpy-30"/>
    <property type="match status" value="1"/>
</dbReference>
<dbReference type="PANTHER" id="PTHR23356:SF16">
    <property type="entry name" value="DPY30 DOMAIN CONTAINING 2"/>
    <property type="match status" value="1"/>
</dbReference>
<gene>
    <name evidence="4" type="ORF">TrST_g11213</name>
</gene>
<keyword evidence="5" id="KW-1185">Reference proteome</keyword>
<accession>A0A9W7BLX7</accession>
<reference evidence="5" key="1">
    <citation type="journal article" date="2023" name="Commun. Biol.">
        <title>Genome analysis of Parmales, the sister group of diatoms, reveals the evolutionary specialization of diatoms from phago-mixotrophs to photoautotrophs.</title>
        <authorList>
            <person name="Ban H."/>
            <person name="Sato S."/>
            <person name="Yoshikawa S."/>
            <person name="Yamada K."/>
            <person name="Nakamura Y."/>
            <person name="Ichinomiya M."/>
            <person name="Sato N."/>
            <person name="Blanc-Mathieu R."/>
            <person name="Endo H."/>
            <person name="Kuwata A."/>
            <person name="Ogata H."/>
        </authorList>
    </citation>
    <scope>NUCLEOTIDE SEQUENCE [LARGE SCALE GENOMIC DNA]</scope>
    <source>
        <strain evidence="5">NIES 3701</strain>
    </source>
</reference>
<feature type="coiled-coil region" evidence="2">
    <location>
        <begin position="41"/>
        <end position="87"/>
    </location>
</feature>
<name>A0A9W7BLX7_9STRA</name>
<sequence length="528" mass="55436">MDSEYLKSTVGPAMTSAMASLVVEQPNDAVEYLGTYLLSYVKAKELEASKLEAEKKMAQLLKEQAEAQAIEDEKARESAAYKAVKDKEESDLSDALAESTDIASLYGKVVALVQSRTNATGVYLGRKETTDAGVSQIQYLSSTQDVMNGKVLKGVPEGEEEGAEGVTWPIFVSSEVEETVVDPETGEESTVTKTVFPEDVTVANIVRDPAVKCFGLPKLGSYVAVPVRYNSCLHENGIEDAPPPPEPVAAEDVDPDAPPAEPEVVEAPPKFSPVNVVSEFIIGFDSVGQGREFNEEEKAFAKTWASKLAEASAAAELKLWNAEITTLETMAGGEADAAAALATAKETSVAGIAEKMGALGEEANEDEKAYKEVSFKAAAALEVVTGLKDAVLAIGGLSVPPKGETIKTLTAVCMLAGVEKAAYTDMLTNKVSWGLLKAQLTEGLLEKMAVDPAGVTADAAEAIKGVIEGLDEASIPFNHILATSSCVGALLSWCNATLADVEAYAAWQVKVEEAKAAALEAAGGEGGE</sequence>
<dbReference type="AlphaFoldDB" id="A0A9W7BLX7"/>
<evidence type="ECO:0000313" key="4">
    <source>
        <dbReference type="EMBL" id="GMH88600.1"/>
    </source>
</evidence>
<comment type="similarity">
    <text evidence="1">Belongs to the dpy-30 family.</text>
</comment>
<dbReference type="Gene3D" id="1.20.890.10">
    <property type="entry name" value="cAMP-dependent protein kinase regulatory subunit, dimerization-anchoring domain"/>
    <property type="match status" value="1"/>
</dbReference>
<evidence type="ECO:0000256" key="2">
    <source>
        <dbReference type="SAM" id="Coils"/>
    </source>
</evidence>
<evidence type="ECO:0000256" key="3">
    <source>
        <dbReference type="SAM" id="MobiDB-lite"/>
    </source>
</evidence>
<comment type="caution">
    <text evidence="4">The sequence shown here is derived from an EMBL/GenBank/DDBJ whole genome shotgun (WGS) entry which is preliminary data.</text>
</comment>
<dbReference type="PANTHER" id="PTHR23356">
    <property type="entry name" value="DPY30-RELATED"/>
    <property type="match status" value="1"/>
</dbReference>
<dbReference type="GO" id="GO:0048188">
    <property type="term" value="C:Set1C/COMPASS complex"/>
    <property type="evidence" value="ECO:0007669"/>
    <property type="project" value="InterPro"/>
</dbReference>
<dbReference type="InterPro" id="IPR007858">
    <property type="entry name" value="Dpy-30_motif"/>
</dbReference>
<proteinExistence type="inferred from homology"/>
<dbReference type="InterPro" id="IPR037856">
    <property type="entry name" value="Sdc1/DPY30"/>
</dbReference>
<dbReference type="Proteomes" id="UP001165085">
    <property type="component" value="Unassembled WGS sequence"/>
</dbReference>
<dbReference type="EMBL" id="BRXY01000344">
    <property type="protein sequence ID" value="GMH88600.1"/>
    <property type="molecule type" value="Genomic_DNA"/>
</dbReference>